<proteinExistence type="predicted"/>
<organism evidence="1">
    <name type="scientific">Spodoptera frugiperda</name>
    <name type="common">Fall armyworm</name>
    <dbReference type="NCBI Taxonomy" id="7108"/>
    <lineage>
        <taxon>Eukaryota</taxon>
        <taxon>Metazoa</taxon>
        <taxon>Ecdysozoa</taxon>
        <taxon>Arthropoda</taxon>
        <taxon>Hexapoda</taxon>
        <taxon>Insecta</taxon>
        <taxon>Pterygota</taxon>
        <taxon>Neoptera</taxon>
        <taxon>Endopterygota</taxon>
        <taxon>Lepidoptera</taxon>
        <taxon>Glossata</taxon>
        <taxon>Ditrysia</taxon>
        <taxon>Noctuoidea</taxon>
        <taxon>Noctuidae</taxon>
        <taxon>Amphipyrinae</taxon>
        <taxon>Spodoptera</taxon>
    </lineage>
</organism>
<sequence length="180" mass="20064">MDRKSQRTTVGQKARQATITSPSQRILFPELYSLFLKVLPFFLRSENHAMSSPALGEARGSVKLLLTKNQPVSTPAIRAGAPSDGVWPPSCLMLNDDVVDDGVRLPMSILFTQDLKTSKLYFTENTDSGKDFHSLEVCTRKLETKLESLIKLWRYLEPLHSCDTVDRSHKGPSVPTTDTG</sequence>
<protein>
    <submittedName>
        <fullName evidence="1">SFRICE_002956</fullName>
    </submittedName>
</protein>
<evidence type="ECO:0000313" key="1">
    <source>
        <dbReference type="EMBL" id="SOQ52402.1"/>
    </source>
</evidence>
<reference evidence="1" key="1">
    <citation type="submission" date="2016-07" db="EMBL/GenBank/DDBJ databases">
        <authorList>
            <person name="Bretaudeau A."/>
        </authorList>
    </citation>
    <scope>NUCLEOTIDE SEQUENCE</scope>
    <source>
        <strain evidence="1">Rice</strain>
        <tissue evidence="1">Whole body</tissue>
    </source>
</reference>
<gene>
    <name evidence="1" type="ORF">SFRICE_002956</name>
</gene>
<dbReference type="EMBL" id="ODYU01008645">
    <property type="protein sequence ID" value="SOQ52402.1"/>
    <property type="molecule type" value="Genomic_DNA"/>
</dbReference>
<name>A0A2H1WHN4_SPOFR</name>
<dbReference type="AlphaFoldDB" id="A0A2H1WHN4"/>
<accession>A0A2H1WHN4</accession>